<dbReference type="GO" id="GO:0022857">
    <property type="term" value="F:transmembrane transporter activity"/>
    <property type="evidence" value="ECO:0007669"/>
    <property type="project" value="TreeGrafter"/>
</dbReference>
<feature type="transmembrane region" description="Helical" evidence="7">
    <location>
        <begin position="21"/>
        <end position="45"/>
    </location>
</feature>
<feature type="domain" description="ABC3 transporter permease C-terminal" evidence="8">
    <location>
        <begin position="289"/>
        <end position="417"/>
    </location>
</feature>
<dbReference type="GO" id="GO:0005886">
    <property type="term" value="C:plasma membrane"/>
    <property type="evidence" value="ECO:0007669"/>
    <property type="project" value="UniProtKB-SubCell"/>
</dbReference>
<dbReference type="AlphaFoldDB" id="A0A078MCL3"/>
<dbReference type="Pfam" id="PF02687">
    <property type="entry name" value="FtsX"/>
    <property type="match status" value="1"/>
</dbReference>
<dbReference type="InterPro" id="IPR003838">
    <property type="entry name" value="ABC3_permease_C"/>
</dbReference>
<evidence type="ECO:0000313" key="10">
    <source>
        <dbReference type="EMBL" id="CEA03137.1"/>
    </source>
</evidence>
<evidence type="ECO:0000256" key="1">
    <source>
        <dbReference type="ARBA" id="ARBA00004651"/>
    </source>
</evidence>
<feature type="transmembrane region" description="Helical" evidence="7">
    <location>
        <begin position="339"/>
        <end position="366"/>
    </location>
</feature>
<comment type="subcellular location">
    <subcellularLocation>
        <location evidence="1">Cell membrane</location>
        <topology evidence="1">Multi-pass membrane protein</topology>
    </subcellularLocation>
</comment>
<dbReference type="PATRIC" id="fig|1461583.4.peg.1406"/>
<keyword evidence="5 7" id="KW-0472">Membrane</keyword>
<evidence type="ECO:0000259" key="9">
    <source>
        <dbReference type="Pfam" id="PF12704"/>
    </source>
</evidence>
<dbReference type="HOGENOM" id="CLU_000604_8_7_9"/>
<comment type="similarity">
    <text evidence="6">Belongs to the ABC-4 integral membrane protein family.</text>
</comment>
<dbReference type="PANTHER" id="PTHR30572">
    <property type="entry name" value="MEMBRANE COMPONENT OF TRANSPORTER-RELATED"/>
    <property type="match status" value="1"/>
</dbReference>
<sequence>MLLKDQLDFVKQHIVKNKMRVFMTILAATIGCAFLIVLASVGFGLQQTVKNEILSDEAVTRIQLYDDSLTKERAASLKDEDNVKAVVQKTQLPMALKSELDDREAHSEGKFYDMTAFQKVNGKLAQGSYPKAADEIVVGYHYAQRLMNEADQEVYNEKVEAANKKQENYMGEDEGFKGAIVGQTVTLTVENDKEQQVVKPFKVVGVLQAPSYEWMIDNQVIFSDKAINFFAGLQPDSFPSEYIIHMDSMENVKPLLTKLKKEGLGVYSVIEQMDQINVFFAVFKAGLLFVGTIAVLIASIGIFNTMTMAVTERTREIGVLKAIGASPKLIQRLFLMESAFIGIVGTVIAVIISYVISVTVNFALPMVLEMATGEDMGEREMIFSAIPWQLVVIASAISIGVAMISGWRPARKATKIDVIQALRQEV</sequence>
<evidence type="ECO:0000256" key="4">
    <source>
        <dbReference type="ARBA" id="ARBA00022989"/>
    </source>
</evidence>
<dbReference type="PROSITE" id="PS51257">
    <property type="entry name" value="PROKAR_LIPOPROTEIN"/>
    <property type="match status" value="1"/>
</dbReference>
<dbReference type="InterPro" id="IPR025857">
    <property type="entry name" value="MacB_PCD"/>
</dbReference>
<feature type="transmembrane region" description="Helical" evidence="7">
    <location>
        <begin position="386"/>
        <end position="407"/>
    </location>
</feature>
<evidence type="ECO:0000256" key="6">
    <source>
        <dbReference type="ARBA" id="ARBA00038076"/>
    </source>
</evidence>
<feature type="transmembrane region" description="Helical" evidence="7">
    <location>
        <begin position="278"/>
        <end position="303"/>
    </location>
</feature>
<accession>A0A078MCL3</accession>
<proteinExistence type="inferred from homology"/>
<keyword evidence="3 7" id="KW-0812">Transmembrane</keyword>
<dbReference type="EMBL" id="LN483075">
    <property type="protein sequence ID" value="CEA03137.1"/>
    <property type="molecule type" value="Genomic_DNA"/>
</dbReference>
<keyword evidence="2" id="KW-1003">Cell membrane</keyword>
<organism evidence="10">
    <name type="scientific">Metalysinibacillus saudimassiliensis</name>
    <dbReference type="NCBI Taxonomy" id="1461583"/>
    <lineage>
        <taxon>Bacteria</taxon>
        <taxon>Bacillati</taxon>
        <taxon>Bacillota</taxon>
        <taxon>Bacilli</taxon>
        <taxon>Bacillales</taxon>
        <taxon>Caryophanaceae</taxon>
        <taxon>Metalysinibacillus</taxon>
    </lineage>
</organism>
<feature type="domain" description="MacB-like periplasmic core" evidence="9">
    <location>
        <begin position="22"/>
        <end position="230"/>
    </location>
</feature>
<evidence type="ECO:0000256" key="5">
    <source>
        <dbReference type="ARBA" id="ARBA00023136"/>
    </source>
</evidence>
<evidence type="ECO:0000259" key="8">
    <source>
        <dbReference type="Pfam" id="PF02687"/>
    </source>
</evidence>
<gene>
    <name evidence="10" type="primary">ytrF</name>
    <name evidence="10" type="ORF">BN1050_01450</name>
</gene>
<protein>
    <submittedName>
        <fullName evidence="10">ABC transporter permease YtrF</fullName>
    </submittedName>
</protein>
<evidence type="ECO:0000256" key="2">
    <source>
        <dbReference type="ARBA" id="ARBA00022475"/>
    </source>
</evidence>
<evidence type="ECO:0000256" key="7">
    <source>
        <dbReference type="SAM" id="Phobius"/>
    </source>
</evidence>
<dbReference type="InterPro" id="IPR050250">
    <property type="entry name" value="Macrolide_Exporter_MacB"/>
</dbReference>
<name>A0A078MCL3_9BACL</name>
<dbReference type="PANTHER" id="PTHR30572:SF4">
    <property type="entry name" value="ABC TRANSPORTER PERMEASE YTRF"/>
    <property type="match status" value="1"/>
</dbReference>
<reference evidence="10" key="1">
    <citation type="submission" date="2014-07" db="EMBL/GenBank/DDBJ databases">
        <authorList>
            <person name="Urmite Genomes Urmite Genomes"/>
        </authorList>
    </citation>
    <scope>NUCLEOTIDE SEQUENCE</scope>
    <source>
        <strain evidence="10">13S34_air</strain>
    </source>
</reference>
<evidence type="ECO:0000256" key="3">
    <source>
        <dbReference type="ARBA" id="ARBA00022692"/>
    </source>
</evidence>
<keyword evidence="4 7" id="KW-1133">Transmembrane helix</keyword>
<dbReference type="Pfam" id="PF12704">
    <property type="entry name" value="MacB_PCD"/>
    <property type="match status" value="1"/>
</dbReference>